<dbReference type="CDD" id="cd03784">
    <property type="entry name" value="GT1_Gtf-like"/>
    <property type="match status" value="1"/>
</dbReference>
<evidence type="ECO:0000256" key="7">
    <source>
        <dbReference type="RuleBase" id="RU003718"/>
    </source>
</evidence>
<dbReference type="GO" id="GO:0016020">
    <property type="term" value="C:membrane"/>
    <property type="evidence" value="ECO:0007669"/>
    <property type="project" value="UniProtKB-SubCell"/>
</dbReference>
<feature type="transmembrane region" description="Helical" evidence="8">
    <location>
        <begin position="494"/>
        <end position="517"/>
    </location>
</feature>
<evidence type="ECO:0000256" key="4">
    <source>
        <dbReference type="ARBA" id="ARBA00022692"/>
    </source>
</evidence>
<keyword evidence="10" id="KW-1185">Reference proteome</keyword>
<dbReference type="PANTHER" id="PTHR48043">
    <property type="entry name" value="EG:EG0003.4 PROTEIN-RELATED"/>
    <property type="match status" value="1"/>
</dbReference>
<keyword evidence="3 7" id="KW-0808">Transferase</keyword>
<feature type="chain" id="PRO_5041483569" description="UDP-glucuronosyltransferase" evidence="8">
    <location>
        <begin position="29"/>
        <end position="534"/>
    </location>
</feature>
<dbReference type="Proteomes" id="UP001174136">
    <property type="component" value="Unassembled WGS sequence"/>
</dbReference>
<dbReference type="InterPro" id="IPR035595">
    <property type="entry name" value="UDP_glycos_trans_CS"/>
</dbReference>
<proteinExistence type="inferred from homology"/>
<evidence type="ECO:0000256" key="6">
    <source>
        <dbReference type="ARBA" id="ARBA00023136"/>
    </source>
</evidence>
<evidence type="ECO:0000313" key="9">
    <source>
        <dbReference type="EMBL" id="KAK0143451.1"/>
    </source>
</evidence>
<gene>
    <name evidence="9" type="primary">Ugt2a2_1</name>
    <name evidence="9" type="ORF">N1851_018426</name>
</gene>
<comment type="caution">
    <text evidence="9">The sequence shown here is derived from an EMBL/GenBank/DDBJ whole genome shotgun (WGS) entry which is preliminary data.</text>
</comment>
<dbReference type="GO" id="GO:0015020">
    <property type="term" value="F:glucuronosyltransferase activity"/>
    <property type="evidence" value="ECO:0007669"/>
    <property type="project" value="UniProtKB-EC"/>
</dbReference>
<dbReference type="InterPro" id="IPR002213">
    <property type="entry name" value="UDP_glucos_trans"/>
</dbReference>
<evidence type="ECO:0000313" key="10">
    <source>
        <dbReference type="Proteomes" id="UP001174136"/>
    </source>
</evidence>
<dbReference type="PANTHER" id="PTHR48043:SF140">
    <property type="entry name" value="UDP-GLUCURONOSYLTRANSFERASE 2A1"/>
    <property type="match status" value="1"/>
</dbReference>
<keyword evidence="4 8" id="KW-0812">Transmembrane</keyword>
<dbReference type="Gene3D" id="3.40.50.2000">
    <property type="entry name" value="Glycogen Phosphorylase B"/>
    <property type="match status" value="2"/>
</dbReference>
<protein>
    <recommendedName>
        <fullName evidence="8">UDP-glucuronosyltransferase</fullName>
        <ecNumber evidence="8">2.4.1.17</ecNumber>
    </recommendedName>
</protein>
<evidence type="ECO:0000256" key="2">
    <source>
        <dbReference type="ARBA" id="ARBA00022676"/>
    </source>
</evidence>
<dbReference type="AlphaFoldDB" id="A0AA47NYD5"/>
<evidence type="ECO:0000256" key="5">
    <source>
        <dbReference type="ARBA" id="ARBA00022989"/>
    </source>
</evidence>
<dbReference type="FunFam" id="3.40.50.2000:FF:000081">
    <property type="entry name" value="UDP-glucuronosyltransferase 2A2"/>
    <property type="match status" value="1"/>
</dbReference>
<organism evidence="9 10">
    <name type="scientific">Merluccius polli</name>
    <name type="common">Benguela hake</name>
    <name type="synonym">Merluccius cadenati</name>
    <dbReference type="NCBI Taxonomy" id="89951"/>
    <lineage>
        <taxon>Eukaryota</taxon>
        <taxon>Metazoa</taxon>
        <taxon>Chordata</taxon>
        <taxon>Craniata</taxon>
        <taxon>Vertebrata</taxon>
        <taxon>Euteleostomi</taxon>
        <taxon>Actinopterygii</taxon>
        <taxon>Neopterygii</taxon>
        <taxon>Teleostei</taxon>
        <taxon>Neoteleostei</taxon>
        <taxon>Acanthomorphata</taxon>
        <taxon>Zeiogadaria</taxon>
        <taxon>Gadariae</taxon>
        <taxon>Gadiformes</taxon>
        <taxon>Gadoidei</taxon>
        <taxon>Merlucciidae</taxon>
        <taxon>Merluccius</taxon>
    </lineage>
</organism>
<feature type="signal peptide" evidence="8">
    <location>
        <begin position="1"/>
        <end position="28"/>
    </location>
</feature>
<sequence>MVTTMKPCEHLSVCVLLVLCMAAGSVRSGNVLVWYTEGSHWINLKPVLEMLVDRGHKVTVLLPNTSLYMSTSEPSRYRYEPFNISLTMDSFDEHLQGFLHFAIYETTHMSYLQIFTKLIEQITINIELQLQYLDGLLKSPSVMAKLQEARYDVLLADPIYVGSELVAEMLDIPLVFTLRFTAAHIMERLCGQLPAPPSFVPGPLIKLTDRMSFTERLSNFLFYASQDLLATFFWKNVDEYYTEYRGKPTSLCEMMGRVDIWLIRTYWDFEFPRPFIPNFKFVGGIHCRPAKPLPQEIEEFVQSSGEDGIVVFTLGAMIKNVTMERANVIASALAQVLWRYCGEKPETLGANTRIYNWIPQNDLLGHPKTKAFITHGGTNGIYEAIYHGVPMLGIPMFADQPDNMVHMEAKGAARVLHFNTMRSLDLLDALQAIINEPSYKESVMRLSSIHHDRPLSPLHEAVFWIEFTMRNKGARHLRVQAHNLTWYQYHCLDVLLLLLAIVLLLVLLLVKSCGFCVRRCCRRTRNMEKKSKAE</sequence>
<keyword evidence="8" id="KW-0732">Signal</keyword>
<name>A0AA47NYD5_MERPO</name>
<keyword evidence="5 8" id="KW-1133">Transmembrane helix</keyword>
<dbReference type="InterPro" id="IPR050271">
    <property type="entry name" value="UDP-glycosyltransferase"/>
</dbReference>
<dbReference type="FunFam" id="3.40.50.2000:FF:000001">
    <property type="entry name" value="UDP-glucuronosyltransferase"/>
    <property type="match status" value="1"/>
</dbReference>
<evidence type="ECO:0000256" key="3">
    <source>
        <dbReference type="ARBA" id="ARBA00022679"/>
    </source>
</evidence>
<comment type="similarity">
    <text evidence="1 7">Belongs to the UDP-glycosyltransferase family.</text>
</comment>
<comment type="catalytic activity">
    <reaction evidence="8">
        <text>glucuronate acceptor + UDP-alpha-D-glucuronate = acceptor beta-D-glucuronoside + UDP + H(+)</text>
        <dbReference type="Rhea" id="RHEA:21032"/>
        <dbReference type="ChEBI" id="CHEBI:15378"/>
        <dbReference type="ChEBI" id="CHEBI:58052"/>
        <dbReference type="ChEBI" id="CHEBI:58223"/>
        <dbReference type="ChEBI" id="CHEBI:132367"/>
        <dbReference type="ChEBI" id="CHEBI:132368"/>
        <dbReference type="EC" id="2.4.1.17"/>
    </reaction>
</comment>
<accession>A0AA47NYD5</accession>
<dbReference type="EMBL" id="JAOPHQ010003414">
    <property type="protein sequence ID" value="KAK0143451.1"/>
    <property type="molecule type" value="Genomic_DNA"/>
</dbReference>
<keyword evidence="2 7" id="KW-0328">Glycosyltransferase</keyword>
<evidence type="ECO:0000256" key="1">
    <source>
        <dbReference type="ARBA" id="ARBA00009995"/>
    </source>
</evidence>
<evidence type="ECO:0000256" key="8">
    <source>
        <dbReference type="RuleBase" id="RU362059"/>
    </source>
</evidence>
<dbReference type="Pfam" id="PF00201">
    <property type="entry name" value="UDPGT"/>
    <property type="match status" value="1"/>
</dbReference>
<dbReference type="PROSITE" id="PS00375">
    <property type="entry name" value="UDPGT"/>
    <property type="match status" value="1"/>
</dbReference>
<reference evidence="9" key="1">
    <citation type="journal article" date="2023" name="Front. Mar. Sci.">
        <title>A new Merluccius polli reference genome to investigate the effects of global change in West African waters.</title>
        <authorList>
            <person name="Mateo J.L."/>
            <person name="Blanco-Fernandez C."/>
            <person name="Garcia-Vazquez E."/>
            <person name="Machado-Schiaffino G."/>
        </authorList>
    </citation>
    <scope>NUCLEOTIDE SEQUENCE</scope>
    <source>
        <strain evidence="9">C29</strain>
        <tissue evidence="9">Fin</tissue>
    </source>
</reference>
<dbReference type="EC" id="2.4.1.17" evidence="8"/>
<keyword evidence="6 8" id="KW-0472">Membrane</keyword>
<dbReference type="SUPFAM" id="SSF53756">
    <property type="entry name" value="UDP-Glycosyltransferase/glycogen phosphorylase"/>
    <property type="match status" value="1"/>
</dbReference>
<comment type="subcellular location">
    <subcellularLocation>
        <location evidence="8">Membrane</location>
        <topology evidence="8">Single-pass membrane protein</topology>
    </subcellularLocation>
</comment>